<dbReference type="HOGENOM" id="CLU_797418_0_0_1"/>
<protein>
    <submittedName>
        <fullName evidence="1">Uncharacterized protein</fullName>
    </submittedName>
</protein>
<dbReference type="InParanoid" id="K0KFC3"/>
<name>K0KFC3_WICCF</name>
<reference evidence="1 2" key="1">
    <citation type="journal article" date="2012" name="Eukaryot. Cell">
        <title>Draft genome sequence of Wickerhamomyces ciferrii NRRL Y-1031 F-60-10.</title>
        <authorList>
            <person name="Schneider J."/>
            <person name="Andrea H."/>
            <person name="Blom J."/>
            <person name="Jaenicke S."/>
            <person name="Ruckert C."/>
            <person name="Schorsch C."/>
            <person name="Szczepanowski R."/>
            <person name="Farwick M."/>
            <person name="Goesmann A."/>
            <person name="Puhler A."/>
            <person name="Schaffer S."/>
            <person name="Tauch A."/>
            <person name="Kohler T."/>
            <person name="Brinkrolf K."/>
        </authorList>
    </citation>
    <scope>NUCLEOTIDE SEQUENCE [LARGE SCALE GENOMIC DNA]</scope>
    <source>
        <strain evidence="2">ATCC 14091 / BCRC 22168 / CBS 111 / JCM 3599 / NBRC 0793 / NRRL Y-1031 F-60-10</strain>
    </source>
</reference>
<proteinExistence type="predicted"/>
<evidence type="ECO:0000313" key="2">
    <source>
        <dbReference type="Proteomes" id="UP000009328"/>
    </source>
</evidence>
<sequence length="348" mass="41513">MVAHFSFIEAHRNLVTGLYKRIQTQLKNVDLERSLKRDMVDKVRHEFKIGKSYLSSEKAQKSLINAVKFEHNLKKFCLLGDLELLEPLKSSTSLEKFRLHSNTNREKQLNPKLHKNIRNLEPLEEQQTKNYITSFIRYKHKYGKLPLPKDIDPIMKEELIKPLALFKRAEFNIKIAEQKIARGPYNIRKTLHNDTTFLRTPWKQSHSLHKVTLSAVRAEQAYQDMRHLSTNPVEQALYEMEGDWEKLYGGDDKPWKQSLKTIANDQFKIVQSNRLYFKEFENFVLPIKMKQYQEISNQKHYKFRDRYLEMVEKVQESNAYDELLSKETLPSIVKRYRMETRKLKHKNT</sequence>
<gene>
    <name evidence="1" type="ORF">BN7_461</name>
</gene>
<evidence type="ECO:0000313" key="1">
    <source>
        <dbReference type="EMBL" id="CCH40927.1"/>
    </source>
</evidence>
<comment type="caution">
    <text evidence="1">The sequence shown here is derived from an EMBL/GenBank/DDBJ whole genome shotgun (WGS) entry which is preliminary data.</text>
</comment>
<dbReference type="EMBL" id="CAIF01000007">
    <property type="protein sequence ID" value="CCH40927.1"/>
    <property type="molecule type" value="Genomic_DNA"/>
</dbReference>
<dbReference type="Proteomes" id="UP000009328">
    <property type="component" value="Unassembled WGS sequence"/>
</dbReference>
<organism evidence="1 2">
    <name type="scientific">Wickerhamomyces ciferrii (strain ATCC 14091 / BCRC 22168 / CBS 111 / JCM 3599 / NBRC 0793 / NRRL Y-1031 F-60-10)</name>
    <name type="common">Yeast</name>
    <name type="synonym">Pichia ciferrii</name>
    <dbReference type="NCBI Taxonomy" id="1206466"/>
    <lineage>
        <taxon>Eukaryota</taxon>
        <taxon>Fungi</taxon>
        <taxon>Dikarya</taxon>
        <taxon>Ascomycota</taxon>
        <taxon>Saccharomycotina</taxon>
        <taxon>Saccharomycetes</taxon>
        <taxon>Phaffomycetales</taxon>
        <taxon>Wickerhamomycetaceae</taxon>
        <taxon>Wickerhamomyces</taxon>
    </lineage>
</organism>
<keyword evidence="2" id="KW-1185">Reference proteome</keyword>
<accession>K0KFC3</accession>
<dbReference type="AlphaFoldDB" id="K0KFC3"/>